<dbReference type="InterPro" id="IPR001917">
    <property type="entry name" value="Aminotrans_II_pyridoxalP_BS"/>
</dbReference>
<dbReference type="Proteomes" id="UP000182200">
    <property type="component" value="Unassembled WGS sequence"/>
</dbReference>
<dbReference type="InterPro" id="IPR015421">
    <property type="entry name" value="PyrdxlP-dep_Trfase_major"/>
</dbReference>
<protein>
    <submittedName>
        <fullName evidence="9">2-amino-3-ketobutyrate coenzyme A ligase</fullName>
    </submittedName>
</protein>
<dbReference type="PROSITE" id="PS00599">
    <property type="entry name" value="AA_TRANSFER_CLASS_2"/>
    <property type="match status" value="1"/>
</dbReference>
<dbReference type="RefSeq" id="WP_047133805.1">
    <property type="nucleotide sequence ID" value="NZ_CZVI01000005.1"/>
</dbReference>
<evidence type="ECO:0000313" key="10">
    <source>
        <dbReference type="Proteomes" id="UP000182011"/>
    </source>
</evidence>
<dbReference type="NCBIfam" id="TIGR01822">
    <property type="entry name" value="2am3keto_CoA"/>
    <property type="match status" value="1"/>
</dbReference>
<reference evidence="8 11" key="1">
    <citation type="submission" date="2015-11" db="EMBL/GenBank/DDBJ databases">
        <authorList>
            <person name="Varghese N."/>
        </authorList>
    </citation>
    <scope>NUCLEOTIDE SEQUENCE [LARGE SCALE GENOMIC DNA]</scope>
    <source>
        <strain evidence="8 11">JGI-8</strain>
    </source>
</reference>
<dbReference type="Gene3D" id="3.90.1150.10">
    <property type="entry name" value="Aspartate Aminotransferase, domain 1"/>
    <property type="match status" value="1"/>
</dbReference>
<dbReference type="CDD" id="cd06454">
    <property type="entry name" value="KBL_like"/>
    <property type="match status" value="1"/>
</dbReference>
<dbReference type="GO" id="GO:0016874">
    <property type="term" value="F:ligase activity"/>
    <property type="evidence" value="ECO:0007669"/>
    <property type="project" value="UniProtKB-KW"/>
</dbReference>
<keyword evidence="3" id="KW-0808">Transferase</keyword>
<dbReference type="InterPro" id="IPR004839">
    <property type="entry name" value="Aminotransferase_I/II_large"/>
</dbReference>
<dbReference type="PANTHER" id="PTHR13693">
    <property type="entry name" value="CLASS II AMINOTRANSFERASE/8-AMINO-7-OXONONANOATE SYNTHASE"/>
    <property type="match status" value="1"/>
</dbReference>
<comment type="similarity">
    <text evidence="2 6">Belongs to the class-II pyridoxal-phosphate-dependent aminotransferase family.</text>
</comment>
<evidence type="ECO:0000313" key="8">
    <source>
        <dbReference type="EMBL" id="CUS82395.1"/>
    </source>
</evidence>
<dbReference type="InterPro" id="IPR015422">
    <property type="entry name" value="PyrdxlP-dep_Trfase_small"/>
</dbReference>
<dbReference type="Pfam" id="PF00155">
    <property type="entry name" value="Aminotran_1_2"/>
    <property type="match status" value="1"/>
</dbReference>
<accession>A0A0P1MGH9</accession>
<proteinExistence type="inferred from homology"/>
<evidence type="ECO:0000256" key="1">
    <source>
        <dbReference type="ARBA" id="ARBA00001933"/>
    </source>
</evidence>
<reference evidence="9 10" key="2">
    <citation type="submission" date="2015-11" db="EMBL/GenBank/DDBJ databases">
        <authorList>
            <person name="Zhang Y."/>
            <person name="Guo Z."/>
        </authorList>
    </citation>
    <scope>NUCLEOTIDE SEQUENCE [LARGE SCALE GENOMIC DNA]</scope>
    <source>
        <strain evidence="9">JGI-4</strain>
    </source>
</reference>
<dbReference type="InterPro" id="IPR011282">
    <property type="entry name" value="2am3keto_CoA_ligase"/>
</dbReference>
<name>A0A0P1MNX2_9BACT</name>
<accession>A0A0N7MSG9</accession>
<dbReference type="InterPro" id="IPR015424">
    <property type="entry name" value="PyrdxlP-dep_Trfase"/>
</dbReference>
<accession>A0A0P1MNX2</accession>
<dbReference type="OrthoDB" id="9807157at2"/>
<keyword evidence="5" id="KW-0012">Acyltransferase</keyword>
<evidence type="ECO:0000256" key="6">
    <source>
        <dbReference type="RuleBase" id="RU003693"/>
    </source>
</evidence>
<comment type="cofactor">
    <cofactor evidence="1 6">
        <name>pyridoxal 5'-phosphate</name>
        <dbReference type="ChEBI" id="CHEBI:597326"/>
    </cofactor>
</comment>
<dbReference type="Gene3D" id="3.40.640.10">
    <property type="entry name" value="Type I PLP-dependent aspartate aminotransferase-like (Major domain)"/>
    <property type="match status" value="1"/>
</dbReference>
<evidence type="ECO:0000256" key="5">
    <source>
        <dbReference type="ARBA" id="ARBA00023315"/>
    </source>
</evidence>
<evidence type="ECO:0000259" key="7">
    <source>
        <dbReference type="Pfam" id="PF00155"/>
    </source>
</evidence>
<dbReference type="PANTHER" id="PTHR13693:SF102">
    <property type="entry name" value="2-AMINO-3-KETOBUTYRATE COENZYME A LIGASE, MITOCHONDRIAL"/>
    <property type="match status" value="1"/>
</dbReference>
<evidence type="ECO:0000313" key="9">
    <source>
        <dbReference type="EMBL" id="CUU02417.1"/>
    </source>
</evidence>
<dbReference type="GO" id="GO:0030170">
    <property type="term" value="F:pyridoxal phosphate binding"/>
    <property type="evidence" value="ECO:0007669"/>
    <property type="project" value="InterPro"/>
</dbReference>
<sequence>MNYTQILTQELNRLQATKTFKKEIPLLSEQGGIVRVDGREVIMLASNNYLGLASHPRIKEAAIRGIKEYGYGVASVRFICGTQSIHKQLEEKISEFVGAEDTILFSSCFAANEGFFASLVNEALGYENYKDVIYSDRLNHASIIDGIRLCKPEVVDKKVYPHGDWKTLEQMLEEDKDKDYRFRIIATDGVFSMEGDMAPLPQLVELAKKYNAILFVDDSHGLGVIGKTGRGTTEELGVFGQVEVISGTLGKAIGGAAGGFISSKKEMIEYLRQKSRPYTFSNSLPPSVIMATLEAIKMLEEDTSLIDKLRENTAYFRREIKNLGFKIIDGIHPIVPIMLGEASLAMDMSEELLKEGVYIKGLWYPVVPKGEARLRAQISAALSKDDLDRALEAFKKVGKRLGVIS</sequence>
<accession>A0A0P1P741</accession>
<accession>A0A0S4MX71</accession>
<dbReference type="SUPFAM" id="SSF53383">
    <property type="entry name" value="PLP-dependent transferases"/>
    <property type="match status" value="1"/>
</dbReference>
<feature type="domain" description="Aminotransferase class I/classII large" evidence="7">
    <location>
        <begin position="40"/>
        <end position="394"/>
    </location>
</feature>
<keyword evidence="11" id="KW-1185">Reference proteome</keyword>
<organism evidence="9 10">
    <name type="scientific">Candidatus Kryptonium thompsonii</name>
    <dbReference type="NCBI Taxonomy" id="1633631"/>
    <lineage>
        <taxon>Bacteria</taxon>
        <taxon>Pseudomonadati</taxon>
        <taxon>Candidatus Kryptoniota</taxon>
        <taxon>Candidatus Kryptonium</taxon>
    </lineage>
</organism>
<evidence type="ECO:0000256" key="4">
    <source>
        <dbReference type="ARBA" id="ARBA00022898"/>
    </source>
</evidence>
<dbReference type="GO" id="GO:0008890">
    <property type="term" value="F:glycine C-acetyltransferase activity"/>
    <property type="evidence" value="ECO:0007669"/>
    <property type="project" value="InterPro"/>
</dbReference>
<dbReference type="EMBL" id="CZVI01000005">
    <property type="protein sequence ID" value="CUS82395.1"/>
    <property type="molecule type" value="Genomic_DNA"/>
</dbReference>
<dbReference type="AlphaFoldDB" id="A0A0P1MNX2"/>
<dbReference type="EMBL" id="FAOP01000003">
    <property type="protein sequence ID" value="CUU02417.1"/>
    <property type="molecule type" value="Genomic_DNA"/>
</dbReference>
<accession>A0A0P1LN81</accession>
<evidence type="ECO:0000256" key="2">
    <source>
        <dbReference type="ARBA" id="ARBA00008392"/>
    </source>
</evidence>
<accession>A0A0P1MA96</accession>
<dbReference type="GO" id="GO:0006567">
    <property type="term" value="P:L-threonine catabolic process"/>
    <property type="evidence" value="ECO:0007669"/>
    <property type="project" value="InterPro"/>
</dbReference>
<dbReference type="InterPro" id="IPR050087">
    <property type="entry name" value="AON_synthase_class-II"/>
</dbReference>
<gene>
    <name evidence="9" type="ORF">JGI4_00507</name>
    <name evidence="8" type="ORF">JGI8_00603</name>
</gene>
<dbReference type="STRING" id="1633631.GCA_001442925_00507"/>
<accession>A0A0N7MQP2</accession>
<evidence type="ECO:0000313" key="11">
    <source>
        <dbReference type="Proteomes" id="UP000182200"/>
    </source>
</evidence>
<keyword evidence="4 6" id="KW-0663">Pyridoxal phosphate</keyword>
<keyword evidence="9" id="KW-0436">Ligase</keyword>
<evidence type="ECO:0000256" key="3">
    <source>
        <dbReference type="ARBA" id="ARBA00022679"/>
    </source>
</evidence>
<dbReference type="FunFam" id="3.40.640.10:FF:000006">
    <property type="entry name" value="5-aminolevulinate synthase, mitochondrial"/>
    <property type="match status" value="1"/>
</dbReference>
<dbReference type="NCBIfam" id="NF005394">
    <property type="entry name" value="PRK06939.1"/>
    <property type="match status" value="1"/>
</dbReference>
<dbReference type="Proteomes" id="UP000182011">
    <property type="component" value="Unassembled WGS sequence"/>
</dbReference>